<name>A0ABZ0YTR3_9GAMM</name>
<dbReference type="EMBL" id="CP140255">
    <property type="protein sequence ID" value="WQH14636.1"/>
    <property type="molecule type" value="Genomic_DNA"/>
</dbReference>
<accession>A0ABZ0YTR3</accession>
<keyword evidence="1" id="KW-1133">Transmembrane helix</keyword>
<feature type="transmembrane region" description="Helical" evidence="1">
    <location>
        <begin position="6"/>
        <end position="27"/>
    </location>
</feature>
<evidence type="ECO:0000256" key="1">
    <source>
        <dbReference type="SAM" id="Phobius"/>
    </source>
</evidence>
<keyword evidence="1" id="KW-0812">Transmembrane</keyword>
<dbReference type="Proteomes" id="UP001324794">
    <property type="component" value="Chromosome"/>
</dbReference>
<organism evidence="2 3">
    <name type="scientific">Vreelandella neptunia</name>
    <dbReference type="NCBI Taxonomy" id="115551"/>
    <lineage>
        <taxon>Bacteria</taxon>
        <taxon>Pseudomonadati</taxon>
        <taxon>Pseudomonadota</taxon>
        <taxon>Gammaproteobacteria</taxon>
        <taxon>Oceanospirillales</taxon>
        <taxon>Halomonadaceae</taxon>
        <taxon>Vreelandella</taxon>
    </lineage>
</organism>
<keyword evidence="3" id="KW-1185">Reference proteome</keyword>
<sequence length="134" mass="15028">MATGMSAWIIPIFTAGIGAVAGNFFAIGRDARNHFRSNADIPRKQISRAITQGRYAKALDGNVLDEVRGLMSSSKQKRLIKLENEFNTARAPLVKCDEFNQPIPHTPEDEVKVKKILLRIQLLLKTPSWWKLGN</sequence>
<keyword evidence="1" id="KW-0472">Membrane</keyword>
<gene>
    <name evidence="2" type="ORF">SR894_08875</name>
</gene>
<dbReference type="RefSeq" id="WP_223288782.1">
    <property type="nucleotide sequence ID" value="NZ_CP140255.1"/>
</dbReference>
<evidence type="ECO:0000313" key="2">
    <source>
        <dbReference type="EMBL" id="WQH14636.1"/>
    </source>
</evidence>
<evidence type="ECO:0008006" key="4">
    <source>
        <dbReference type="Google" id="ProtNLM"/>
    </source>
</evidence>
<evidence type="ECO:0000313" key="3">
    <source>
        <dbReference type="Proteomes" id="UP001324794"/>
    </source>
</evidence>
<proteinExistence type="predicted"/>
<protein>
    <recommendedName>
        <fullName evidence="4">Presequence translocated-associated motor subunit PAM17</fullName>
    </recommendedName>
</protein>
<reference evidence="2 3" key="1">
    <citation type="submission" date="2023-11" db="EMBL/GenBank/DDBJ databases">
        <title>MicrobeMod: A computational toolkit for identifying prokaryotic methylation and restriction-modification with nanopore sequencing.</title>
        <authorList>
            <person name="Crits-Christoph A."/>
            <person name="Kang S.C."/>
            <person name="Lee H."/>
            <person name="Ostrov N."/>
        </authorList>
    </citation>
    <scope>NUCLEOTIDE SEQUENCE [LARGE SCALE GENOMIC DNA]</scope>
    <source>
        <strain evidence="2 3">ATCC BAA-805</strain>
    </source>
</reference>